<evidence type="ECO:0000313" key="1">
    <source>
        <dbReference type="Ensembl" id="ENSMODP00000058478.1"/>
    </source>
</evidence>
<evidence type="ECO:0000313" key="2">
    <source>
        <dbReference type="Proteomes" id="UP000002280"/>
    </source>
</evidence>
<reference evidence="1 2" key="1">
    <citation type="journal article" date="2007" name="Nature">
        <title>Genome of the marsupial Monodelphis domestica reveals innovation in non-coding sequences.</title>
        <authorList>
            <person name="Mikkelsen T.S."/>
            <person name="Wakefield M.J."/>
            <person name="Aken B."/>
            <person name="Amemiya C.T."/>
            <person name="Chang J.L."/>
            <person name="Duke S."/>
            <person name="Garber M."/>
            <person name="Gentles A.J."/>
            <person name="Goodstadt L."/>
            <person name="Heger A."/>
            <person name="Jurka J."/>
            <person name="Kamal M."/>
            <person name="Mauceli E."/>
            <person name="Searle S.M."/>
            <person name="Sharpe T."/>
            <person name="Baker M.L."/>
            <person name="Batzer M.A."/>
            <person name="Benos P.V."/>
            <person name="Belov K."/>
            <person name="Clamp M."/>
            <person name="Cook A."/>
            <person name="Cuff J."/>
            <person name="Das R."/>
            <person name="Davidow L."/>
            <person name="Deakin J.E."/>
            <person name="Fazzari M.J."/>
            <person name="Glass J.L."/>
            <person name="Grabherr M."/>
            <person name="Greally J.M."/>
            <person name="Gu W."/>
            <person name="Hore T.A."/>
            <person name="Huttley G.A."/>
            <person name="Kleber M."/>
            <person name="Jirtle R.L."/>
            <person name="Koina E."/>
            <person name="Lee J.T."/>
            <person name="Mahony S."/>
            <person name="Marra M.A."/>
            <person name="Miller R.D."/>
            <person name="Nicholls R.D."/>
            <person name="Oda M."/>
            <person name="Papenfuss A.T."/>
            <person name="Parra Z.E."/>
            <person name="Pollock D.D."/>
            <person name="Ray D.A."/>
            <person name="Schein J.E."/>
            <person name="Speed T.P."/>
            <person name="Thompson K."/>
            <person name="VandeBerg J.L."/>
            <person name="Wade C.M."/>
            <person name="Walker J.A."/>
            <person name="Waters P.D."/>
            <person name="Webber C."/>
            <person name="Weidman J.R."/>
            <person name="Xie X."/>
            <person name="Zody M.C."/>
            <person name="Baldwin J."/>
            <person name="Abdouelleil A."/>
            <person name="Abdulkadir J."/>
            <person name="Abebe A."/>
            <person name="Abera B."/>
            <person name="Abreu J."/>
            <person name="Acer S.C."/>
            <person name="Aftuck L."/>
            <person name="Alexander A."/>
            <person name="An P."/>
            <person name="Anderson E."/>
            <person name="Anderson S."/>
            <person name="Arachi H."/>
            <person name="Azer M."/>
            <person name="Bachantsang P."/>
            <person name="Barry A."/>
            <person name="Bayul T."/>
            <person name="Berlin A."/>
            <person name="Bessette D."/>
            <person name="Bloom T."/>
            <person name="Bloom T."/>
            <person name="Boguslavskiy L."/>
            <person name="Bonnet C."/>
            <person name="Boukhgalter B."/>
            <person name="Bourzgui I."/>
            <person name="Brown A."/>
            <person name="Cahill P."/>
            <person name="Channer S."/>
            <person name="Cheshatsang Y."/>
            <person name="Chuda L."/>
            <person name="Citroen M."/>
            <person name="Collymore A."/>
            <person name="Cooke P."/>
            <person name="Costello M."/>
            <person name="D'Aco K."/>
            <person name="Daza R."/>
            <person name="De Haan G."/>
            <person name="DeGray S."/>
            <person name="DeMaso C."/>
            <person name="Dhargay N."/>
            <person name="Dooley K."/>
            <person name="Dooley E."/>
            <person name="Doricent M."/>
            <person name="Dorje P."/>
            <person name="Dorjee K."/>
            <person name="Dupes A."/>
            <person name="Elong R."/>
            <person name="Falk J."/>
            <person name="Farina A."/>
            <person name="Faro S."/>
            <person name="Ferguson D."/>
            <person name="Fisher S."/>
            <person name="Foley C.D."/>
            <person name="Franke A."/>
            <person name="Friedrich D."/>
            <person name="Gadbois L."/>
            <person name="Gearin G."/>
            <person name="Gearin C.R."/>
            <person name="Giannoukos G."/>
            <person name="Goode T."/>
            <person name="Graham J."/>
            <person name="Grandbois E."/>
            <person name="Grewal S."/>
            <person name="Gyaltsen K."/>
            <person name="Hafez N."/>
            <person name="Hagos B."/>
            <person name="Hall J."/>
            <person name="Henson C."/>
            <person name="Hollinger A."/>
            <person name="Honan T."/>
            <person name="Huard M.D."/>
            <person name="Hughes L."/>
            <person name="Hurhula B."/>
            <person name="Husby M.E."/>
            <person name="Kamat A."/>
            <person name="Kanga B."/>
            <person name="Kashin S."/>
            <person name="Khazanovich D."/>
            <person name="Kisner P."/>
            <person name="Lance K."/>
            <person name="Lara M."/>
            <person name="Lee W."/>
            <person name="Lennon N."/>
            <person name="Letendre F."/>
            <person name="LeVine R."/>
            <person name="Lipovsky A."/>
            <person name="Liu X."/>
            <person name="Liu J."/>
            <person name="Liu S."/>
            <person name="Lokyitsang T."/>
            <person name="Lokyitsang Y."/>
            <person name="Lubonja R."/>
            <person name="Lui A."/>
            <person name="MacDonald P."/>
            <person name="Magnisalis V."/>
            <person name="Maru K."/>
            <person name="Matthews C."/>
            <person name="McCusker W."/>
            <person name="McDonough S."/>
            <person name="Mehta T."/>
            <person name="Meldrim J."/>
            <person name="Meneus L."/>
            <person name="Mihai O."/>
            <person name="Mihalev A."/>
            <person name="Mihova T."/>
            <person name="Mittelman R."/>
            <person name="Mlenga V."/>
            <person name="Montmayeur A."/>
            <person name="Mulrain L."/>
            <person name="Navidi A."/>
            <person name="Naylor J."/>
            <person name="Negash T."/>
            <person name="Nguyen T."/>
            <person name="Nguyen N."/>
            <person name="Nicol R."/>
            <person name="Norbu C."/>
            <person name="Norbu N."/>
            <person name="Novod N."/>
            <person name="O'Neill B."/>
            <person name="Osman S."/>
            <person name="Markiewicz E."/>
            <person name="Oyono O.L."/>
            <person name="Patti C."/>
            <person name="Phunkhang P."/>
            <person name="Pierre F."/>
            <person name="Priest M."/>
            <person name="Raghuraman S."/>
            <person name="Rege F."/>
            <person name="Reyes R."/>
            <person name="Rise C."/>
            <person name="Rogov P."/>
            <person name="Ross K."/>
            <person name="Ryan E."/>
            <person name="Settipalli S."/>
            <person name="Shea T."/>
            <person name="Sherpa N."/>
            <person name="Shi L."/>
            <person name="Shih D."/>
            <person name="Sparrow T."/>
            <person name="Spaulding J."/>
            <person name="Stalker J."/>
            <person name="Stange-Thomann N."/>
            <person name="Stavropoulos S."/>
            <person name="Stone C."/>
            <person name="Strader C."/>
            <person name="Tesfaye S."/>
            <person name="Thomson T."/>
            <person name="Thoulutsang Y."/>
            <person name="Thoulutsang D."/>
            <person name="Topham K."/>
            <person name="Topping I."/>
            <person name="Tsamla T."/>
            <person name="Vassiliev H."/>
            <person name="Vo A."/>
            <person name="Wangchuk T."/>
            <person name="Wangdi T."/>
            <person name="Weiand M."/>
            <person name="Wilkinson J."/>
            <person name="Wilson A."/>
            <person name="Yadav S."/>
            <person name="Young G."/>
            <person name="Yu Q."/>
            <person name="Zembek L."/>
            <person name="Zhong D."/>
            <person name="Zimmer A."/>
            <person name="Zwirko Z."/>
            <person name="Jaffe D.B."/>
            <person name="Alvarez P."/>
            <person name="Brockman W."/>
            <person name="Butler J."/>
            <person name="Chin C."/>
            <person name="Gnerre S."/>
            <person name="MacCallum I."/>
            <person name="Graves J.A."/>
            <person name="Ponting C.P."/>
            <person name="Breen M."/>
            <person name="Samollow P.B."/>
            <person name="Lander E.S."/>
            <person name="Lindblad-Toh K."/>
        </authorList>
    </citation>
    <scope>NUCLEOTIDE SEQUENCE [LARGE SCALE GENOMIC DNA]</scope>
</reference>
<dbReference type="OMA" id="PPIANMR"/>
<dbReference type="AlphaFoldDB" id="A0A5F8HF72"/>
<reference evidence="1" key="2">
    <citation type="submission" date="2025-08" db="UniProtKB">
        <authorList>
            <consortium name="Ensembl"/>
        </authorList>
    </citation>
    <scope>IDENTIFICATION</scope>
</reference>
<dbReference type="STRING" id="13616.ENSMODP00000058478"/>
<name>A0A5F8HF72_MONDO</name>
<dbReference type="Proteomes" id="UP000002280">
    <property type="component" value="Chromosome 7"/>
</dbReference>
<accession>A0A5F8HF72</accession>
<reference evidence="1" key="3">
    <citation type="submission" date="2025-09" db="UniProtKB">
        <authorList>
            <consortium name="Ensembl"/>
        </authorList>
    </citation>
    <scope>IDENTIFICATION</scope>
</reference>
<dbReference type="GeneTree" id="ENSGT00940000170067"/>
<organism evidence="1 2">
    <name type="scientific">Monodelphis domestica</name>
    <name type="common">Gray short-tailed opossum</name>
    <dbReference type="NCBI Taxonomy" id="13616"/>
    <lineage>
        <taxon>Eukaryota</taxon>
        <taxon>Metazoa</taxon>
        <taxon>Chordata</taxon>
        <taxon>Craniata</taxon>
        <taxon>Vertebrata</taxon>
        <taxon>Euteleostomi</taxon>
        <taxon>Mammalia</taxon>
        <taxon>Metatheria</taxon>
        <taxon>Didelphimorphia</taxon>
        <taxon>Didelphidae</taxon>
        <taxon>Monodelphis</taxon>
    </lineage>
</organism>
<dbReference type="InParanoid" id="A0A5F8HF72"/>
<keyword evidence="2" id="KW-1185">Reference proteome</keyword>
<dbReference type="Ensembl" id="ENSMODT00000052820.1">
    <property type="protein sequence ID" value="ENSMODP00000058478.1"/>
    <property type="gene ID" value="ENSMODG00000047445.1"/>
</dbReference>
<protein>
    <submittedName>
        <fullName evidence="1">Uncharacterized protein</fullName>
    </submittedName>
</protein>
<proteinExistence type="predicted"/>
<sequence>FPQFPSCIFLGNVFQHMGEKQLHQEIIFITWYPKRYPIALVKNVGDVLFDLVPNIQQVWSLPPIANMRKEVISLTWETRWKKKCSLVL</sequence>